<proteinExistence type="predicted"/>
<evidence type="ECO:0000313" key="1">
    <source>
        <dbReference type="EMBL" id="JAH46423.1"/>
    </source>
</evidence>
<organism evidence="1">
    <name type="scientific">Anguilla anguilla</name>
    <name type="common">European freshwater eel</name>
    <name type="synonym">Muraena anguilla</name>
    <dbReference type="NCBI Taxonomy" id="7936"/>
    <lineage>
        <taxon>Eukaryota</taxon>
        <taxon>Metazoa</taxon>
        <taxon>Chordata</taxon>
        <taxon>Craniata</taxon>
        <taxon>Vertebrata</taxon>
        <taxon>Euteleostomi</taxon>
        <taxon>Actinopterygii</taxon>
        <taxon>Neopterygii</taxon>
        <taxon>Teleostei</taxon>
        <taxon>Anguilliformes</taxon>
        <taxon>Anguillidae</taxon>
        <taxon>Anguilla</taxon>
    </lineage>
</organism>
<sequence length="25" mass="3076">MWCYDNLTKPLLNNYSFVHLHCLLH</sequence>
<accession>A0A0E9T114</accession>
<protein>
    <submittedName>
        <fullName evidence="1">Uncharacterized protein</fullName>
    </submittedName>
</protein>
<dbReference type="AlphaFoldDB" id="A0A0E9T114"/>
<reference evidence="1" key="1">
    <citation type="submission" date="2014-11" db="EMBL/GenBank/DDBJ databases">
        <authorList>
            <person name="Amaro Gonzalez C."/>
        </authorList>
    </citation>
    <scope>NUCLEOTIDE SEQUENCE</scope>
</reference>
<name>A0A0E9T114_ANGAN</name>
<dbReference type="EMBL" id="GBXM01062154">
    <property type="protein sequence ID" value="JAH46423.1"/>
    <property type="molecule type" value="Transcribed_RNA"/>
</dbReference>
<reference evidence="1" key="2">
    <citation type="journal article" date="2015" name="Fish Shellfish Immunol.">
        <title>Early steps in the European eel (Anguilla anguilla)-Vibrio vulnificus interaction in the gills: Role of the RtxA13 toxin.</title>
        <authorList>
            <person name="Callol A."/>
            <person name="Pajuelo D."/>
            <person name="Ebbesson L."/>
            <person name="Teles M."/>
            <person name="MacKenzie S."/>
            <person name="Amaro C."/>
        </authorList>
    </citation>
    <scope>NUCLEOTIDE SEQUENCE</scope>
</reference>